<dbReference type="Gene3D" id="3.80.10.10">
    <property type="entry name" value="Ribonuclease Inhibitor"/>
    <property type="match status" value="2"/>
</dbReference>
<protein>
    <submittedName>
        <fullName evidence="1">Uncharacterized protein</fullName>
    </submittedName>
</protein>
<sequence length="200" mass="21752">MQDVFTTWMSHSTGIVPVLTLKRSRVPKRCQVYRFFGLTSDGIKKASAGGYFYHPPDMKSLSVSLDLPMKPRCIGASDFQILVNSLKTNTTLVSLDLEPNLIGNEGVLALSEALKDNSIGRKGALALSETLRANTALTTLRLKNNLIGNEGALAMSEALKTKTNLTTLRLRSNSIRKESTLALSEAFKPNAALNEEGLAR</sequence>
<dbReference type="RefSeq" id="XP_021877771.1">
    <property type="nucleotide sequence ID" value="XM_022029096.1"/>
</dbReference>
<proteinExistence type="predicted"/>
<name>A0A1Y2GGJ9_9FUNG</name>
<dbReference type="Proteomes" id="UP000193648">
    <property type="component" value="Unassembled WGS sequence"/>
</dbReference>
<dbReference type="SUPFAM" id="SSF52047">
    <property type="entry name" value="RNI-like"/>
    <property type="match status" value="1"/>
</dbReference>
<dbReference type="PANTHER" id="PTHR24114">
    <property type="entry name" value="LEUCINE RICH REPEAT FAMILY PROTEIN"/>
    <property type="match status" value="1"/>
</dbReference>
<dbReference type="GeneID" id="33570939"/>
<dbReference type="AlphaFoldDB" id="A0A1Y2GGJ9"/>
<dbReference type="InterPro" id="IPR052394">
    <property type="entry name" value="LRR-containing"/>
</dbReference>
<dbReference type="OrthoDB" id="120976at2759"/>
<dbReference type="InterPro" id="IPR001611">
    <property type="entry name" value="Leu-rich_rpt"/>
</dbReference>
<evidence type="ECO:0000313" key="1">
    <source>
        <dbReference type="EMBL" id="ORZ06975.1"/>
    </source>
</evidence>
<dbReference type="Pfam" id="PF13516">
    <property type="entry name" value="LRR_6"/>
    <property type="match status" value="3"/>
</dbReference>
<reference evidence="1 2" key="1">
    <citation type="submission" date="2016-07" db="EMBL/GenBank/DDBJ databases">
        <title>Pervasive Adenine N6-methylation of Active Genes in Fungi.</title>
        <authorList>
            <consortium name="DOE Joint Genome Institute"/>
            <person name="Mondo S.J."/>
            <person name="Dannebaum R.O."/>
            <person name="Kuo R.C."/>
            <person name="Labutti K."/>
            <person name="Haridas S."/>
            <person name="Kuo A."/>
            <person name="Salamov A."/>
            <person name="Ahrendt S.R."/>
            <person name="Lipzen A."/>
            <person name="Sullivan W."/>
            <person name="Andreopoulos W.B."/>
            <person name="Clum A."/>
            <person name="Lindquist E."/>
            <person name="Daum C."/>
            <person name="Ramamoorthy G.K."/>
            <person name="Gryganskyi A."/>
            <person name="Culley D."/>
            <person name="Magnuson J.K."/>
            <person name="James T.Y."/>
            <person name="O'Malley M.A."/>
            <person name="Stajich J.E."/>
            <person name="Spatafora J.W."/>
            <person name="Visel A."/>
            <person name="Grigoriev I.V."/>
        </authorList>
    </citation>
    <scope>NUCLEOTIDE SEQUENCE [LARGE SCALE GENOMIC DNA]</scope>
    <source>
        <strain evidence="1 2">NRRL 3116</strain>
    </source>
</reference>
<organism evidence="1 2">
    <name type="scientific">Lobosporangium transversale</name>
    <dbReference type="NCBI Taxonomy" id="64571"/>
    <lineage>
        <taxon>Eukaryota</taxon>
        <taxon>Fungi</taxon>
        <taxon>Fungi incertae sedis</taxon>
        <taxon>Mucoromycota</taxon>
        <taxon>Mortierellomycotina</taxon>
        <taxon>Mortierellomycetes</taxon>
        <taxon>Mortierellales</taxon>
        <taxon>Mortierellaceae</taxon>
        <taxon>Lobosporangium</taxon>
    </lineage>
</organism>
<dbReference type="InParanoid" id="A0A1Y2GGJ9"/>
<dbReference type="EMBL" id="MCFF01000043">
    <property type="protein sequence ID" value="ORZ06975.1"/>
    <property type="molecule type" value="Genomic_DNA"/>
</dbReference>
<dbReference type="InterPro" id="IPR032675">
    <property type="entry name" value="LRR_dom_sf"/>
</dbReference>
<keyword evidence="2" id="KW-1185">Reference proteome</keyword>
<dbReference type="PANTHER" id="PTHR24114:SF2">
    <property type="entry name" value="F-BOX DOMAIN-CONTAINING PROTEIN-RELATED"/>
    <property type="match status" value="1"/>
</dbReference>
<dbReference type="STRING" id="64571.A0A1Y2GGJ9"/>
<gene>
    <name evidence="1" type="ORF">BCR41DRAFT_399834</name>
</gene>
<dbReference type="SMART" id="SM00368">
    <property type="entry name" value="LRR_RI"/>
    <property type="match status" value="3"/>
</dbReference>
<evidence type="ECO:0000313" key="2">
    <source>
        <dbReference type="Proteomes" id="UP000193648"/>
    </source>
</evidence>
<comment type="caution">
    <text evidence="1">The sequence shown here is derived from an EMBL/GenBank/DDBJ whole genome shotgun (WGS) entry which is preliminary data.</text>
</comment>
<accession>A0A1Y2GGJ9</accession>